<organism evidence="1 2">
    <name type="scientific">Durusdinium trenchii</name>
    <dbReference type="NCBI Taxonomy" id="1381693"/>
    <lineage>
        <taxon>Eukaryota</taxon>
        <taxon>Sar</taxon>
        <taxon>Alveolata</taxon>
        <taxon>Dinophyceae</taxon>
        <taxon>Suessiales</taxon>
        <taxon>Symbiodiniaceae</taxon>
        <taxon>Durusdinium</taxon>
    </lineage>
</organism>
<evidence type="ECO:0000313" key="1">
    <source>
        <dbReference type="EMBL" id="CAK9033588.1"/>
    </source>
</evidence>
<comment type="caution">
    <text evidence="1">The sequence shown here is derived from an EMBL/GenBank/DDBJ whole genome shotgun (WGS) entry which is preliminary data.</text>
</comment>
<dbReference type="EMBL" id="CAXAMN010011068">
    <property type="protein sequence ID" value="CAK9033588.1"/>
    <property type="molecule type" value="Genomic_DNA"/>
</dbReference>
<sequence>MACKSEGPRCAVLDVRLEGAQKLVGSWLKAVRQAVECEPLNMSIISVHNDYYVSRLTLASSQAQVTKALDDLEQECVLRPMGLAWPGLAPEHVAGVPQGLPVPSFGKKRKASERGRLFAIGEDAALAALRSAGQALAAEVDDVVGLLQYWTTDAGRFFPVAEKVVKSLPSKVTLEVVVATEDENEAKVKLLQQELSSKVVLERLSLEDAAVVGKVLEPLCSSWPLQLQLPKGASLALRARPAVLLQRRRAPQGTPCIQILSEVPPGRLSGELLFGAPLLLEVNLGSCTQDADQMKALVADLGSNFLVASGQLQPVCLQATRCRHFYAIYACEGQLFLHGLAAETWQSSAL</sequence>
<reference evidence="1 2" key="1">
    <citation type="submission" date="2024-02" db="EMBL/GenBank/DDBJ databases">
        <authorList>
            <person name="Chen Y."/>
            <person name="Shah S."/>
            <person name="Dougan E. K."/>
            <person name="Thang M."/>
            <person name="Chan C."/>
        </authorList>
    </citation>
    <scope>NUCLEOTIDE SEQUENCE [LARGE SCALE GENOMIC DNA]</scope>
</reference>
<name>A0ABP0L4V3_9DINO</name>
<keyword evidence="2" id="KW-1185">Reference proteome</keyword>
<evidence type="ECO:0000313" key="2">
    <source>
        <dbReference type="Proteomes" id="UP001642484"/>
    </source>
</evidence>
<accession>A0ABP0L4V3</accession>
<protein>
    <submittedName>
        <fullName evidence="1">Uncharacterized protein</fullName>
    </submittedName>
</protein>
<proteinExistence type="predicted"/>
<dbReference type="Proteomes" id="UP001642484">
    <property type="component" value="Unassembled WGS sequence"/>
</dbReference>
<gene>
    <name evidence="1" type="ORF">CCMP2556_LOCUS19136</name>
</gene>